<dbReference type="GO" id="GO:0019556">
    <property type="term" value="P:L-histidine catabolic process to glutamate and formamide"/>
    <property type="evidence" value="ECO:0007669"/>
    <property type="project" value="UniProtKB-UniRule"/>
</dbReference>
<dbReference type="NCBIfam" id="TIGR01227">
    <property type="entry name" value="hutG"/>
    <property type="match status" value="1"/>
</dbReference>
<evidence type="ECO:0000256" key="6">
    <source>
        <dbReference type="NCBIfam" id="TIGR01227"/>
    </source>
</evidence>
<dbReference type="HAMAP" id="MF_00737">
    <property type="entry name" value="Formimidoylglutam"/>
    <property type="match status" value="1"/>
</dbReference>
<feature type="binding site" evidence="5 7">
    <location>
        <position position="152"/>
    </location>
    <ligand>
        <name>Mn(2+)</name>
        <dbReference type="ChEBI" id="CHEBI:29035"/>
        <label>1</label>
    </ligand>
</feature>
<organism evidence="10 11">
    <name type="scientific">Geothermobacter hydrogeniphilus</name>
    <dbReference type="NCBI Taxonomy" id="1969733"/>
    <lineage>
        <taxon>Bacteria</taxon>
        <taxon>Pseudomonadati</taxon>
        <taxon>Thermodesulfobacteriota</taxon>
        <taxon>Desulfuromonadia</taxon>
        <taxon>Desulfuromonadales</taxon>
        <taxon>Geothermobacteraceae</taxon>
        <taxon>Geothermobacter</taxon>
    </lineage>
</organism>
<dbReference type="Gene3D" id="3.40.800.10">
    <property type="entry name" value="Ureohydrolase domain"/>
    <property type="match status" value="1"/>
</dbReference>
<feature type="binding site" evidence="5">
    <location>
        <position position="152"/>
    </location>
    <ligand>
        <name>Mn(2+)</name>
        <dbReference type="ChEBI" id="CHEBI:29035"/>
        <label>2</label>
    </ligand>
</feature>
<name>A0A2K2HB78_9BACT</name>
<feature type="binding site" evidence="7">
    <location>
        <position position="154"/>
    </location>
    <ligand>
        <name>Mn(2+)</name>
        <dbReference type="ChEBI" id="CHEBI:29035"/>
        <label>1</label>
    </ligand>
</feature>
<dbReference type="EMBL" id="PPFX01000011">
    <property type="protein sequence ID" value="PNU20566.1"/>
    <property type="molecule type" value="Genomic_DNA"/>
</dbReference>
<comment type="pathway">
    <text evidence="5">Amino-acid degradation; L-histidine degradation into L-glutamate; L-glutamate from N-formimidoyl-L-glutamate (hydrolase route): step 1/1.</text>
</comment>
<keyword evidence="4 5" id="KW-0464">Manganese</keyword>
<proteinExistence type="inferred from homology"/>
<accession>A0A2K2HB78</accession>
<keyword evidence="1 5" id="KW-0479">Metal-binding</keyword>
<dbReference type="GO" id="GO:0008783">
    <property type="term" value="F:agmatinase activity"/>
    <property type="evidence" value="ECO:0007669"/>
    <property type="project" value="TreeGrafter"/>
</dbReference>
<dbReference type="OrthoDB" id="9789727at2"/>
<dbReference type="GO" id="GO:0019557">
    <property type="term" value="P:L-histidine catabolic process to glutamate and formate"/>
    <property type="evidence" value="ECO:0007669"/>
    <property type="project" value="UniProtKB-UniPathway"/>
</dbReference>
<dbReference type="PANTHER" id="PTHR11358">
    <property type="entry name" value="ARGINASE/AGMATINASE"/>
    <property type="match status" value="1"/>
</dbReference>
<evidence type="ECO:0000256" key="9">
    <source>
        <dbReference type="RuleBase" id="RU003684"/>
    </source>
</evidence>
<dbReference type="InterPro" id="IPR005923">
    <property type="entry name" value="HutG"/>
</dbReference>
<dbReference type="PIRSF" id="PIRSF036979">
    <property type="entry name" value="Arginase"/>
    <property type="match status" value="1"/>
</dbReference>
<dbReference type="CDD" id="cd09988">
    <property type="entry name" value="Formimidoylglutamase"/>
    <property type="match status" value="1"/>
</dbReference>
<evidence type="ECO:0000256" key="8">
    <source>
        <dbReference type="PROSITE-ProRule" id="PRU00742"/>
    </source>
</evidence>
<dbReference type="PANTHER" id="PTHR11358:SF35">
    <property type="entry name" value="FORMIMIDOYLGLUTAMASE"/>
    <property type="match status" value="1"/>
</dbReference>
<evidence type="ECO:0000256" key="4">
    <source>
        <dbReference type="ARBA" id="ARBA00023211"/>
    </source>
</evidence>
<evidence type="ECO:0000313" key="10">
    <source>
        <dbReference type="EMBL" id="PNU20566.1"/>
    </source>
</evidence>
<dbReference type="InterPro" id="IPR006035">
    <property type="entry name" value="Ureohydrolase"/>
</dbReference>
<evidence type="ECO:0000256" key="5">
    <source>
        <dbReference type="HAMAP-Rule" id="MF_00737"/>
    </source>
</evidence>
<comment type="function">
    <text evidence="5">Catalyzes the conversion of N-formimidoyl-L-glutamate to L-glutamate and formamide.</text>
</comment>
<dbReference type="Pfam" id="PF00491">
    <property type="entry name" value="Arginase"/>
    <property type="match status" value="1"/>
</dbReference>
<evidence type="ECO:0000256" key="7">
    <source>
        <dbReference type="PIRSR" id="PIRSR036979-1"/>
    </source>
</evidence>
<dbReference type="UniPathway" id="UPA00379">
    <property type="reaction ID" value="UER00552"/>
</dbReference>
<keyword evidence="2 5" id="KW-0378">Hydrolase</keyword>
<feature type="binding site" evidence="5">
    <location>
        <position position="245"/>
    </location>
    <ligand>
        <name>Mn(2+)</name>
        <dbReference type="ChEBI" id="CHEBI:29035"/>
        <label>2</label>
    </ligand>
</feature>
<comment type="similarity">
    <text evidence="5 8 9">Belongs to the arginase family.</text>
</comment>
<protein>
    <recommendedName>
        <fullName evidence="5 6">Formimidoylglutamase</fullName>
        <ecNumber evidence="5 6">3.5.3.8</ecNumber>
    </recommendedName>
    <alternativeName>
        <fullName evidence="5">Formiminoglutamase</fullName>
    </alternativeName>
    <alternativeName>
        <fullName evidence="5">Formiminoglutamate hydrolase</fullName>
    </alternativeName>
</protein>
<dbReference type="PRINTS" id="PR00116">
    <property type="entry name" value="ARGINASE"/>
</dbReference>
<reference evidence="10 11" key="1">
    <citation type="journal article" date="2018" name="Genome Announc.">
        <title>Genome Sequence of Geothermobacter sp. HR-1 Iron Reducer from the Loihi Seamount.</title>
        <authorList>
            <person name="Smith H."/>
            <person name="Abuyen K."/>
            <person name="Tremblay J."/>
            <person name="Savalia P."/>
            <person name="Perez-Rodriguez I."/>
            <person name="Emerson D."/>
            <person name="Tully B."/>
            <person name="Amend J."/>
        </authorList>
    </citation>
    <scope>NUCLEOTIDE SEQUENCE [LARGE SCALE GENOMIC DNA]</scope>
    <source>
        <strain evidence="10 11">HR-1</strain>
    </source>
</reference>
<dbReference type="GO" id="GO:0050415">
    <property type="term" value="F:formimidoylglutamase activity"/>
    <property type="evidence" value="ECO:0007669"/>
    <property type="project" value="UniProtKB-UniRule"/>
</dbReference>
<feature type="binding site" evidence="5">
    <location>
        <position position="243"/>
    </location>
    <ligand>
        <name>Mn(2+)</name>
        <dbReference type="ChEBI" id="CHEBI:29035"/>
        <label>2</label>
    </ligand>
</feature>
<dbReference type="Proteomes" id="UP000236340">
    <property type="component" value="Unassembled WGS sequence"/>
</dbReference>
<dbReference type="RefSeq" id="WP_103114997.1">
    <property type="nucleotide sequence ID" value="NZ_PPFX01000011.1"/>
</dbReference>
<feature type="binding site" evidence="5 7">
    <location>
        <position position="243"/>
    </location>
    <ligand>
        <name>Mn(2+)</name>
        <dbReference type="ChEBI" id="CHEBI:29035"/>
        <label>1</label>
    </ligand>
</feature>
<dbReference type="InterPro" id="IPR020855">
    <property type="entry name" value="Ureohydrolase_Mn_BS"/>
</dbReference>
<keyword evidence="3 5" id="KW-0369">Histidine metabolism</keyword>
<evidence type="ECO:0000256" key="3">
    <source>
        <dbReference type="ARBA" id="ARBA00022808"/>
    </source>
</evidence>
<dbReference type="InterPro" id="IPR023696">
    <property type="entry name" value="Ureohydrolase_dom_sf"/>
</dbReference>
<evidence type="ECO:0000313" key="11">
    <source>
        <dbReference type="Proteomes" id="UP000236340"/>
    </source>
</evidence>
<dbReference type="GO" id="GO:0033389">
    <property type="term" value="P:putrescine biosynthetic process from arginine, via agmatine"/>
    <property type="evidence" value="ECO:0007669"/>
    <property type="project" value="TreeGrafter"/>
</dbReference>
<dbReference type="EC" id="3.5.3.8" evidence="5 6"/>
<dbReference type="PROSITE" id="PS51409">
    <property type="entry name" value="ARGINASE_2"/>
    <property type="match status" value="1"/>
</dbReference>
<feature type="binding site" evidence="5 7">
    <location>
        <position position="123"/>
    </location>
    <ligand>
        <name>Mn(2+)</name>
        <dbReference type="ChEBI" id="CHEBI:29035"/>
        <label>1</label>
    </ligand>
</feature>
<evidence type="ECO:0000256" key="2">
    <source>
        <dbReference type="ARBA" id="ARBA00022801"/>
    </source>
</evidence>
<evidence type="ECO:0000256" key="1">
    <source>
        <dbReference type="ARBA" id="ARBA00022723"/>
    </source>
</evidence>
<comment type="caution">
    <text evidence="10">The sequence shown here is derived from an EMBL/GenBank/DDBJ whole genome shotgun (WGS) entry which is preliminary data.</text>
</comment>
<dbReference type="GO" id="GO:0030145">
    <property type="term" value="F:manganese ion binding"/>
    <property type="evidence" value="ECO:0007669"/>
    <property type="project" value="UniProtKB-UniRule"/>
</dbReference>
<feature type="binding site" evidence="5 7">
    <location>
        <position position="156"/>
    </location>
    <ligand>
        <name>Mn(2+)</name>
        <dbReference type="ChEBI" id="CHEBI:29035"/>
        <label>1</label>
    </ligand>
</feature>
<dbReference type="SUPFAM" id="SSF52768">
    <property type="entry name" value="Arginase/deacetylase"/>
    <property type="match status" value="1"/>
</dbReference>
<feature type="binding site" evidence="7">
    <location>
        <position position="245"/>
    </location>
    <ligand>
        <name>Mn(2+)</name>
        <dbReference type="ChEBI" id="CHEBI:29035"/>
        <label>1</label>
    </ligand>
</feature>
<comment type="catalytic activity">
    <reaction evidence="5">
        <text>N-formimidoyl-L-glutamate + H2O = formamide + L-glutamate</text>
        <dbReference type="Rhea" id="RHEA:22492"/>
        <dbReference type="ChEBI" id="CHEBI:15377"/>
        <dbReference type="ChEBI" id="CHEBI:16397"/>
        <dbReference type="ChEBI" id="CHEBI:29985"/>
        <dbReference type="ChEBI" id="CHEBI:58928"/>
        <dbReference type="EC" id="3.5.3.8"/>
    </reaction>
</comment>
<dbReference type="PROSITE" id="PS01053">
    <property type="entry name" value="ARGINASE_1"/>
    <property type="match status" value="1"/>
</dbReference>
<feature type="binding site" evidence="5">
    <location>
        <position position="154"/>
    </location>
    <ligand>
        <name>Mn(2+)</name>
        <dbReference type="ChEBI" id="CHEBI:29035"/>
        <label>2</label>
    </ligand>
</feature>
<comment type="cofactor">
    <cofactor evidence="5 7">
        <name>Mn(2+)</name>
        <dbReference type="ChEBI" id="CHEBI:29035"/>
    </cofactor>
    <text evidence="5 7">Binds 2 manganese ions per subunit.</text>
</comment>
<sequence length="318" mass="34137">MKRPVDMSLWSGRIDSADGPEALRWHQRVKPLPRDAEPGRVILGVCSDAGVSRNQGRSGAAAGPDAIRRALAGQAWHLDGPLYDAGNLIINGDNLEALQEEQAGMVAALLDAGHFPLLLGGGHEIACGSGCGMLRHLQRDKQTGRLGVINCDAHFDLRNAPRANSGTPFAQIADMAREAARPFSYLCLGISRPANSAALFRRAAELGTVIIEDRGLVPWNLAPVKSRLHDFIAGCDALYLSIDLDVLPAAVAPGVSAPAARGLPLEILEHLLERIRRQAGKKLRLADIAEYNPEYDIDGRTAKVAARLCHLLLSSLEK</sequence>
<gene>
    <name evidence="5 10" type="primary">hutG</name>
    <name evidence="10" type="ORF">C2E25_06730</name>
</gene>
<dbReference type="AlphaFoldDB" id="A0A2K2HB78"/>